<keyword evidence="6 8" id="KW-1133">Transmembrane helix</keyword>
<dbReference type="Pfam" id="PF02028">
    <property type="entry name" value="BCCT"/>
    <property type="match status" value="1"/>
</dbReference>
<reference evidence="10" key="1">
    <citation type="submission" date="2018-05" db="EMBL/GenBank/DDBJ databases">
        <authorList>
            <person name="Liu B.-T."/>
        </authorList>
    </citation>
    <scope>NUCLEOTIDE SEQUENCE [LARGE SCALE GENOMIC DNA]</scope>
    <source>
        <strain evidence="10">WD6-1</strain>
    </source>
</reference>
<evidence type="ECO:0000256" key="1">
    <source>
        <dbReference type="ARBA" id="ARBA00004651"/>
    </source>
</evidence>
<dbReference type="RefSeq" id="WP_109251585.1">
    <property type="nucleotide sequence ID" value="NZ_QEXV01000001.1"/>
</dbReference>
<dbReference type="PANTHER" id="PTHR30047">
    <property type="entry name" value="HIGH-AFFINITY CHOLINE TRANSPORT PROTEIN-RELATED"/>
    <property type="match status" value="1"/>
</dbReference>
<comment type="subcellular location">
    <subcellularLocation>
        <location evidence="1">Cell membrane</location>
        <topology evidence="1">Multi-pass membrane protein</topology>
    </subcellularLocation>
</comment>
<feature type="transmembrane region" description="Helical" evidence="8">
    <location>
        <begin position="386"/>
        <end position="410"/>
    </location>
</feature>
<accession>A0A2U2BWE4</accession>
<name>A0A2U2BWE4_9PROT</name>
<feature type="transmembrane region" description="Helical" evidence="8">
    <location>
        <begin position="254"/>
        <end position="274"/>
    </location>
</feature>
<gene>
    <name evidence="9" type="ORF">DDZ18_01505</name>
</gene>
<dbReference type="NCBIfam" id="TIGR00842">
    <property type="entry name" value="bcct"/>
    <property type="match status" value="1"/>
</dbReference>
<dbReference type="OrthoDB" id="9775735at2"/>
<dbReference type="AlphaFoldDB" id="A0A2U2BWE4"/>
<proteinExistence type="inferred from homology"/>
<dbReference type="Proteomes" id="UP000245168">
    <property type="component" value="Unassembled WGS sequence"/>
</dbReference>
<feature type="transmembrane region" description="Helical" evidence="8">
    <location>
        <begin position="462"/>
        <end position="482"/>
    </location>
</feature>
<dbReference type="EMBL" id="QEXV01000001">
    <property type="protein sequence ID" value="PWE18310.1"/>
    <property type="molecule type" value="Genomic_DNA"/>
</dbReference>
<feature type="transmembrane region" description="Helical" evidence="8">
    <location>
        <begin position="132"/>
        <end position="155"/>
    </location>
</feature>
<feature type="transmembrane region" description="Helical" evidence="8">
    <location>
        <begin position="5"/>
        <end position="23"/>
    </location>
</feature>
<dbReference type="GO" id="GO:0005886">
    <property type="term" value="C:plasma membrane"/>
    <property type="evidence" value="ECO:0007669"/>
    <property type="project" value="UniProtKB-SubCell"/>
</dbReference>
<dbReference type="InterPro" id="IPR000060">
    <property type="entry name" value="BCCT_transptr"/>
</dbReference>
<feature type="transmembrane region" description="Helical" evidence="8">
    <location>
        <begin position="309"/>
        <end position="327"/>
    </location>
</feature>
<comment type="similarity">
    <text evidence="2">Belongs to the BCCT transporter (TC 2.A.15) family.</text>
</comment>
<feature type="transmembrane region" description="Helical" evidence="8">
    <location>
        <begin position="175"/>
        <end position="201"/>
    </location>
</feature>
<evidence type="ECO:0000256" key="4">
    <source>
        <dbReference type="ARBA" id="ARBA00022475"/>
    </source>
</evidence>
<sequence length="506" mass="54670">MEPPVFFGSAGLVVVFVLFGGLWTGLASDVFQTSQEWVSRTFGWWYMLAATGFLVLGAFIALTPARRIRFGGPKAKPDFNRSSWIAMLFAAGMGTGLVFWSVAEPLLHYVEPPPGVEDGSAVAAREAMRLTFFHWGLNAWGIYLILGLAVAYFHFNQDLPLAPRSALHPLIGDRIYGPIGHVVDTLCTVGALLGVATSLGLGAMQVNVGLSRFFDFPQSTAVQVSLIAIITAMATVSVVMGVQGGVRRLSLLNIMLAALLMVFVFIAGPTQYILETLVSSTGLYIQKLPRATLFIDFARSNDWQATWTFFYWGWWISWSPFVAIFLARISKGRTIGEFILTALIVPTGATFLWLAVFGGSALHAQIRENAGLAQMVQERAAVSLHALLDTLPLATATLIFATLVIVIFFVTSSDSGSLVDDMVTSGGDPHPPRAQRVFWAVSEGAVAATLLLVGGLTAIRNAAITLGLPMSLVLVAAAFGLIRGLRLDRMTREAPKERPKKTSSRS</sequence>
<feature type="transmembrane region" description="Helical" evidence="8">
    <location>
        <begin position="221"/>
        <end position="242"/>
    </location>
</feature>
<evidence type="ECO:0000256" key="2">
    <source>
        <dbReference type="ARBA" id="ARBA00005658"/>
    </source>
</evidence>
<organism evidence="9 10">
    <name type="scientific">Marinicauda salina</name>
    <dbReference type="NCBI Taxonomy" id="2135793"/>
    <lineage>
        <taxon>Bacteria</taxon>
        <taxon>Pseudomonadati</taxon>
        <taxon>Pseudomonadota</taxon>
        <taxon>Alphaproteobacteria</taxon>
        <taxon>Maricaulales</taxon>
        <taxon>Maricaulaceae</taxon>
        <taxon>Marinicauda</taxon>
    </lineage>
</organism>
<evidence type="ECO:0000256" key="8">
    <source>
        <dbReference type="SAM" id="Phobius"/>
    </source>
</evidence>
<comment type="caution">
    <text evidence="9">The sequence shown here is derived from an EMBL/GenBank/DDBJ whole genome shotgun (WGS) entry which is preliminary data.</text>
</comment>
<keyword evidence="7 8" id="KW-0472">Membrane</keyword>
<dbReference type="PANTHER" id="PTHR30047:SF7">
    <property type="entry name" value="HIGH-AFFINITY CHOLINE TRANSPORT PROTEIN"/>
    <property type="match status" value="1"/>
</dbReference>
<evidence type="ECO:0000313" key="10">
    <source>
        <dbReference type="Proteomes" id="UP000245168"/>
    </source>
</evidence>
<feature type="transmembrane region" description="Helical" evidence="8">
    <location>
        <begin position="437"/>
        <end position="456"/>
    </location>
</feature>
<dbReference type="GO" id="GO:0022857">
    <property type="term" value="F:transmembrane transporter activity"/>
    <property type="evidence" value="ECO:0007669"/>
    <property type="project" value="InterPro"/>
</dbReference>
<evidence type="ECO:0000256" key="6">
    <source>
        <dbReference type="ARBA" id="ARBA00022989"/>
    </source>
</evidence>
<evidence type="ECO:0000256" key="5">
    <source>
        <dbReference type="ARBA" id="ARBA00022692"/>
    </source>
</evidence>
<evidence type="ECO:0000256" key="7">
    <source>
        <dbReference type="ARBA" id="ARBA00023136"/>
    </source>
</evidence>
<keyword evidence="3" id="KW-0813">Transport</keyword>
<evidence type="ECO:0000313" key="9">
    <source>
        <dbReference type="EMBL" id="PWE18310.1"/>
    </source>
</evidence>
<keyword evidence="5 8" id="KW-0812">Transmembrane</keyword>
<feature type="transmembrane region" description="Helical" evidence="8">
    <location>
        <begin position="339"/>
        <end position="366"/>
    </location>
</feature>
<keyword evidence="4" id="KW-1003">Cell membrane</keyword>
<protein>
    <submittedName>
        <fullName evidence="9">Choline transporter</fullName>
    </submittedName>
</protein>
<feature type="transmembrane region" description="Helical" evidence="8">
    <location>
        <begin position="84"/>
        <end position="103"/>
    </location>
</feature>
<feature type="transmembrane region" description="Helical" evidence="8">
    <location>
        <begin position="43"/>
        <end position="63"/>
    </location>
</feature>
<evidence type="ECO:0000256" key="3">
    <source>
        <dbReference type="ARBA" id="ARBA00022448"/>
    </source>
</evidence>
<keyword evidence="10" id="KW-1185">Reference proteome</keyword>